<dbReference type="Pfam" id="PF00646">
    <property type="entry name" value="F-box"/>
    <property type="match status" value="1"/>
</dbReference>
<dbReference type="SUPFAM" id="SSF81383">
    <property type="entry name" value="F-box domain"/>
    <property type="match status" value="1"/>
</dbReference>
<gene>
    <name evidence="2" type="ORF">EJB05_49596</name>
</gene>
<proteinExistence type="predicted"/>
<sequence>MEASPPHGEPSPEAPPPSLDCLPSDILNTVVSRLPVRDAVRTSALSRAWRRRWETAPGIRFILSDSDAEPPKAQAAIDAFLARYACPVRHFVYDYIEAFPHADQVLALLASRGVESLYFSFAKSFDVGHVEIHTLHPAVFSCNALTHLFLEHCTLPRAPSSFSGFPNLTSLQLSKVRLTEHGDRDLEAMIQMSPQLTNLVLRYVWIEDDEVGEWVIRAPNLQILSIQSDHDYLWQTEELPSLQQASIKITYFSTARDFVRLFTHLKQVTKLKFHMMPNTKVNALDGLSCCFWKLKEATLCTNFFSISSILYTFSILKSAPNLENLKIEIMDNYAEEDEVDMNFFNALWINGLFANLVCVTMIDVPLCSNEMHFTEFVLSKARQLRSFYIYYENCWRPNLMPHEEVVIKLKEIRRVSPKAKVVVKKAEVSTP</sequence>
<dbReference type="EMBL" id="RWGY01000051">
    <property type="protein sequence ID" value="TVU06384.1"/>
    <property type="molecule type" value="Genomic_DNA"/>
</dbReference>
<dbReference type="Gene3D" id="3.80.10.10">
    <property type="entry name" value="Ribonuclease Inhibitor"/>
    <property type="match status" value="1"/>
</dbReference>
<dbReference type="Gene3D" id="1.20.1280.50">
    <property type="match status" value="1"/>
</dbReference>
<feature type="domain" description="F-box" evidence="1">
    <location>
        <begin position="16"/>
        <end position="50"/>
    </location>
</feature>
<feature type="non-terminal residue" evidence="2">
    <location>
        <position position="1"/>
    </location>
</feature>
<dbReference type="Proteomes" id="UP000324897">
    <property type="component" value="Unassembled WGS sequence"/>
</dbReference>
<dbReference type="InterPro" id="IPR001810">
    <property type="entry name" value="F-box_dom"/>
</dbReference>
<evidence type="ECO:0000313" key="3">
    <source>
        <dbReference type="Proteomes" id="UP000324897"/>
    </source>
</evidence>
<organism evidence="2 3">
    <name type="scientific">Eragrostis curvula</name>
    <name type="common">weeping love grass</name>
    <dbReference type="NCBI Taxonomy" id="38414"/>
    <lineage>
        <taxon>Eukaryota</taxon>
        <taxon>Viridiplantae</taxon>
        <taxon>Streptophyta</taxon>
        <taxon>Embryophyta</taxon>
        <taxon>Tracheophyta</taxon>
        <taxon>Spermatophyta</taxon>
        <taxon>Magnoliopsida</taxon>
        <taxon>Liliopsida</taxon>
        <taxon>Poales</taxon>
        <taxon>Poaceae</taxon>
        <taxon>PACMAD clade</taxon>
        <taxon>Chloridoideae</taxon>
        <taxon>Eragrostideae</taxon>
        <taxon>Eragrostidinae</taxon>
        <taxon>Eragrostis</taxon>
    </lineage>
</organism>
<comment type="caution">
    <text evidence="2">The sequence shown here is derived from an EMBL/GenBank/DDBJ whole genome shotgun (WGS) entry which is preliminary data.</text>
</comment>
<evidence type="ECO:0000259" key="1">
    <source>
        <dbReference type="PROSITE" id="PS50181"/>
    </source>
</evidence>
<keyword evidence="3" id="KW-1185">Reference proteome</keyword>
<dbReference type="Gramene" id="TVU06384">
    <property type="protein sequence ID" value="TVU06384"/>
    <property type="gene ID" value="EJB05_49596"/>
</dbReference>
<dbReference type="InterPro" id="IPR032675">
    <property type="entry name" value="LRR_dom_sf"/>
</dbReference>
<protein>
    <recommendedName>
        <fullName evidence="1">F-box domain-containing protein</fullName>
    </recommendedName>
</protein>
<accession>A0A5J9T559</accession>
<dbReference type="AlphaFoldDB" id="A0A5J9T559"/>
<dbReference type="PANTHER" id="PTHR31639:SF56">
    <property type="entry name" value="OS08G0461800 PROTEIN"/>
    <property type="match status" value="1"/>
</dbReference>
<dbReference type="InterPro" id="IPR036047">
    <property type="entry name" value="F-box-like_dom_sf"/>
</dbReference>
<dbReference type="PANTHER" id="PTHR31639">
    <property type="entry name" value="F-BOX PROTEIN-LIKE"/>
    <property type="match status" value="1"/>
</dbReference>
<dbReference type="Pfam" id="PF24758">
    <property type="entry name" value="LRR_At5g56370"/>
    <property type="match status" value="1"/>
</dbReference>
<dbReference type="InterPro" id="IPR055411">
    <property type="entry name" value="LRR_FXL15/At3g58940/PEG3-like"/>
</dbReference>
<reference evidence="2 3" key="1">
    <citation type="journal article" date="2019" name="Sci. Rep.">
        <title>A high-quality genome of Eragrostis curvula grass provides insights into Poaceae evolution and supports new strategies to enhance forage quality.</title>
        <authorList>
            <person name="Carballo J."/>
            <person name="Santos B.A.C.M."/>
            <person name="Zappacosta D."/>
            <person name="Garbus I."/>
            <person name="Selva J.P."/>
            <person name="Gallo C.A."/>
            <person name="Diaz A."/>
            <person name="Albertini E."/>
            <person name="Caccamo M."/>
            <person name="Echenique V."/>
        </authorList>
    </citation>
    <scope>NUCLEOTIDE SEQUENCE [LARGE SCALE GENOMIC DNA]</scope>
    <source>
        <strain evidence="3">cv. Victoria</strain>
        <tissue evidence="2">Leaf</tissue>
    </source>
</reference>
<dbReference type="OrthoDB" id="1155922at2759"/>
<dbReference type="SUPFAM" id="SSF52047">
    <property type="entry name" value="RNI-like"/>
    <property type="match status" value="1"/>
</dbReference>
<dbReference type="PROSITE" id="PS50181">
    <property type="entry name" value="FBOX"/>
    <property type="match status" value="1"/>
</dbReference>
<name>A0A5J9T559_9POAL</name>
<evidence type="ECO:0000313" key="2">
    <source>
        <dbReference type="EMBL" id="TVU06384.1"/>
    </source>
</evidence>